<dbReference type="EMBL" id="ABJB011124992">
    <property type="status" value="NOT_ANNOTATED_CDS"/>
    <property type="molecule type" value="Genomic_DNA"/>
</dbReference>
<keyword evidence="3" id="KW-1185">Reference proteome</keyword>
<organism>
    <name type="scientific">Ixodes scapularis</name>
    <name type="common">Black-legged tick</name>
    <name type="synonym">Deer tick</name>
    <dbReference type="NCBI Taxonomy" id="6945"/>
    <lineage>
        <taxon>Eukaryota</taxon>
        <taxon>Metazoa</taxon>
        <taxon>Ecdysozoa</taxon>
        <taxon>Arthropoda</taxon>
        <taxon>Chelicerata</taxon>
        <taxon>Arachnida</taxon>
        <taxon>Acari</taxon>
        <taxon>Parasitiformes</taxon>
        <taxon>Ixodida</taxon>
        <taxon>Ixodoidea</taxon>
        <taxon>Ixodidae</taxon>
        <taxon>Ixodinae</taxon>
        <taxon>Ixodes</taxon>
    </lineage>
</organism>
<protein>
    <submittedName>
        <fullName evidence="1 2">Cuticle protein, putative</fullName>
    </submittedName>
</protein>
<evidence type="ECO:0000313" key="3">
    <source>
        <dbReference type="Proteomes" id="UP000001555"/>
    </source>
</evidence>
<dbReference type="HOGENOM" id="CLU_1403903_0_0_1"/>
<sequence length="194" mass="19577">MRVLVVHHAPAAVVHHAPAVAAYRQTVAVAPAPAVVQHAAPAVVHHAPAVAYRTAAVHAPVATFGAGLGFGHTLGGGVGYGGLGLGYGFGGYVAPAVVHHAPAVSYAAPAVRVVAPAPVVHHAPAVAYRTAAVAAPVATYGAGLGLGHTLAAPVHQSVHYKTVDPAQPQPTLVVRPKAGQDIFDPPHLKFMWTE</sequence>
<dbReference type="InParanoid" id="B7Q9P9"/>
<dbReference type="EMBL" id="ABJB010893989">
    <property type="status" value="NOT_ANNOTATED_CDS"/>
    <property type="molecule type" value="Genomic_DNA"/>
</dbReference>
<dbReference type="PaxDb" id="6945-B7Q9P9"/>
<dbReference type="EMBL" id="DS890534">
    <property type="protein sequence ID" value="EEC15571.1"/>
    <property type="molecule type" value="Genomic_DNA"/>
</dbReference>
<name>B7Q9P9_IXOSC</name>
<gene>
    <name evidence="1" type="ORF">IscW_ISCW010484</name>
</gene>
<evidence type="ECO:0000313" key="2">
    <source>
        <dbReference type="EnsemblMetazoa" id="ISCW010484-PA"/>
    </source>
</evidence>
<dbReference type="AlphaFoldDB" id="B7Q9P9"/>
<proteinExistence type="predicted"/>
<evidence type="ECO:0000313" key="1">
    <source>
        <dbReference type="EMBL" id="EEC15571.1"/>
    </source>
</evidence>
<dbReference type="Proteomes" id="UP000001555">
    <property type="component" value="Unassembled WGS sequence"/>
</dbReference>
<accession>B7Q9P9</accession>
<dbReference type="VEuPathDB" id="VectorBase:ISCW010484"/>
<reference evidence="2" key="2">
    <citation type="submission" date="2020-05" db="UniProtKB">
        <authorList>
            <consortium name="EnsemblMetazoa"/>
        </authorList>
    </citation>
    <scope>IDENTIFICATION</scope>
    <source>
        <strain evidence="2">wikel</strain>
    </source>
</reference>
<dbReference type="EnsemblMetazoa" id="ISCW010484-RA">
    <property type="protein sequence ID" value="ISCW010484-PA"/>
    <property type="gene ID" value="ISCW010484"/>
</dbReference>
<reference evidence="1 3" key="1">
    <citation type="submission" date="2008-03" db="EMBL/GenBank/DDBJ databases">
        <title>Annotation of Ixodes scapularis.</title>
        <authorList>
            <consortium name="Ixodes scapularis Genome Project Consortium"/>
            <person name="Caler E."/>
            <person name="Hannick L.I."/>
            <person name="Bidwell S."/>
            <person name="Joardar V."/>
            <person name="Thiagarajan M."/>
            <person name="Amedeo P."/>
            <person name="Galinsky K.J."/>
            <person name="Schobel S."/>
            <person name="Inman J."/>
            <person name="Hostetler J."/>
            <person name="Miller J."/>
            <person name="Hammond M."/>
            <person name="Megy K."/>
            <person name="Lawson D."/>
            <person name="Kodira C."/>
            <person name="Sutton G."/>
            <person name="Meyer J."/>
            <person name="Hill C.A."/>
            <person name="Birren B."/>
            <person name="Nene V."/>
            <person name="Collins F."/>
            <person name="Alarcon-Chaidez F."/>
            <person name="Wikel S."/>
            <person name="Strausberg R."/>
        </authorList>
    </citation>
    <scope>NUCLEOTIDE SEQUENCE [LARGE SCALE GENOMIC DNA]</scope>
    <source>
        <strain evidence="3">Wikel</strain>
        <strain evidence="1">Wikel colony</strain>
    </source>
</reference>